<keyword evidence="4" id="KW-1185">Reference proteome</keyword>
<organism evidence="3 4">
    <name type="scientific">Somion occarium</name>
    <dbReference type="NCBI Taxonomy" id="3059160"/>
    <lineage>
        <taxon>Eukaryota</taxon>
        <taxon>Fungi</taxon>
        <taxon>Dikarya</taxon>
        <taxon>Basidiomycota</taxon>
        <taxon>Agaricomycotina</taxon>
        <taxon>Agaricomycetes</taxon>
        <taxon>Polyporales</taxon>
        <taxon>Cerrenaceae</taxon>
        <taxon>Somion</taxon>
    </lineage>
</organism>
<name>A0ABP1DN25_9APHY</name>
<keyword evidence="1" id="KW-0812">Transmembrane</keyword>
<feature type="transmembrane region" description="Helical" evidence="1">
    <location>
        <begin position="191"/>
        <end position="216"/>
    </location>
</feature>
<dbReference type="InterPro" id="IPR045340">
    <property type="entry name" value="DUF6533"/>
</dbReference>
<feature type="transmembrane region" description="Helical" evidence="1">
    <location>
        <begin position="68"/>
        <end position="88"/>
    </location>
</feature>
<dbReference type="Proteomes" id="UP001497453">
    <property type="component" value="Chromosome 5"/>
</dbReference>
<feature type="transmembrane region" description="Helical" evidence="1">
    <location>
        <begin position="32"/>
        <end position="56"/>
    </location>
</feature>
<proteinExistence type="predicted"/>
<feature type="transmembrane region" description="Helical" evidence="1">
    <location>
        <begin position="147"/>
        <end position="171"/>
    </location>
</feature>
<keyword evidence="1" id="KW-1133">Transmembrane helix</keyword>
<accession>A0ABP1DN25</accession>
<feature type="transmembrane region" description="Helical" evidence="1">
    <location>
        <begin position="262"/>
        <end position="282"/>
    </location>
</feature>
<evidence type="ECO:0000313" key="3">
    <source>
        <dbReference type="EMBL" id="CAL1708344.1"/>
    </source>
</evidence>
<evidence type="ECO:0000313" key="4">
    <source>
        <dbReference type="Proteomes" id="UP001497453"/>
    </source>
</evidence>
<sequence>MSSYAALVTSSPQLSPAEQLQFIQDYRFCRSFVLLALVLVLYDYALTLASEIACMLKGKFLWARIMYLACRYCSILLVILANILMFWVDLPSHFYRWHPNRVLIDLPRHACSIWYYMFVIGAMPGQISITIIMILRVYAMYNCNRRVLIALFSAFALEVGALFTLIIIVASRLETIEVPYASGCFPVNTRQFAYAFWIPKIIFELILFVLAGRCCLQEYYKWHPTPQLLNVLLRDSVAFFGGIFVFNLSNCLIWAISRPTLFVALPVLQIAFESILGCRLLLNLKETANPWLRYDSVIYGMHSSISSSAVFAEYGSDEAPAMFRMMRIPAN</sequence>
<dbReference type="EMBL" id="OZ037948">
    <property type="protein sequence ID" value="CAL1708344.1"/>
    <property type="molecule type" value="Genomic_DNA"/>
</dbReference>
<gene>
    <name evidence="3" type="ORF">GFSPODELE1_LOCUS6811</name>
</gene>
<feature type="domain" description="DUF6533" evidence="2">
    <location>
        <begin position="36"/>
        <end position="76"/>
    </location>
</feature>
<dbReference type="Pfam" id="PF20151">
    <property type="entry name" value="DUF6533"/>
    <property type="match status" value="1"/>
</dbReference>
<feature type="transmembrane region" description="Helical" evidence="1">
    <location>
        <begin position="237"/>
        <end position="256"/>
    </location>
</feature>
<feature type="transmembrane region" description="Helical" evidence="1">
    <location>
        <begin position="113"/>
        <end position="135"/>
    </location>
</feature>
<keyword evidence="1" id="KW-0472">Membrane</keyword>
<evidence type="ECO:0000256" key="1">
    <source>
        <dbReference type="SAM" id="Phobius"/>
    </source>
</evidence>
<reference evidence="4" key="1">
    <citation type="submission" date="2024-04" db="EMBL/GenBank/DDBJ databases">
        <authorList>
            <person name="Shaw F."/>
            <person name="Minotto A."/>
        </authorList>
    </citation>
    <scope>NUCLEOTIDE SEQUENCE [LARGE SCALE GENOMIC DNA]</scope>
</reference>
<evidence type="ECO:0000259" key="2">
    <source>
        <dbReference type="Pfam" id="PF20151"/>
    </source>
</evidence>
<protein>
    <recommendedName>
        <fullName evidence="2">DUF6533 domain-containing protein</fullName>
    </recommendedName>
</protein>